<proteinExistence type="predicted"/>
<keyword evidence="1" id="KW-0812">Transmembrane</keyword>
<gene>
    <name evidence="3" type="ORF">ABN16_09550</name>
</gene>
<keyword evidence="1" id="KW-1133">Transmembrane helix</keyword>
<dbReference type="KEGG" id="lko:ABN16_09550"/>
<evidence type="ECO:0000313" key="3">
    <source>
        <dbReference type="EMBL" id="AKP65225.1"/>
    </source>
</evidence>
<accession>A0AAC8UVG9</accession>
<feature type="transmembrane region" description="Helical" evidence="1">
    <location>
        <begin position="116"/>
        <end position="136"/>
    </location>
</feature>
<dbReference type="AlphaFoldDB" id="A0AAC8UVG9"/>
<dbReference type="NCBIfam" id="NF033580">
    <property type="entry name" value="transpos_IS5_3"/>
    <property type="match status" value="1"/>
</dbReference>
<dbReference type="Pfam" id="PF01609">
    <property type="entry name" value="DDE_Tnp_1"/>
    <property type="match status" value="1"/>
</dbReference>
<dbReference type="EMBL" id="CP012033">
    <property type="protein sequence ID" value="AKP65225.1"/>
    <property type="molecule type" value="Genomic_DNA"/>
</dbReference>
<protein>
    <submittedName>
        <fullName evidence="3">Transposase</fullName>
    </submittedName>
</protein>
<name>A0AAC8UVG9_9LACO</name>
<reference evidence="3 4" key="1">
    <citation type="submission" date="2015-07" db="EMBL/GenBank/DDBJ databases">
        <title>Lactobacillus korensis/26-25/ whole genome sequencing.</title>
        <authorList>
            <person name="Kim M.K."/>
            <person name="Im W.-T."/>
            <person name="Srinivasan S."/>
            <person name="Lee J.-J."/>
        </authorList>
    </citation>
    <scope>NUCLEOTIDE SEQUENCE [LARGE SCALE GENOMIC DNA]</scope>
    <source>
        <strain evidence="3 4">26-25</strain>
    </source>
</reference>
<sequence>MGRSRGGLTTKVHALVDGLGNPLKFSLSGGQVHDSIAAPELLRTVDLTDVNVIADKAYGAEKLRDQITSAHGTYTIPPKANAQNPWDCDYFTYCERHLIEDFFNQMKNFRRFATRYDKLATSFLSTIHICAIMILLK</sequence>
<dbReference type="GO" id="GO:0004803">
    <property type="term" value="F:transposase activity"/>
    <property type="evidence" value="ECO:0007669"/>
    <property type="project" value="InterPro"/>
</dbReference>
<dbReference type="PANTHER" id="PTHR30007">
    <property type="entry name" value="PHP DOMAIN PROTEIN"/>
    <property type="match status" value="1"/>
</dbReference>
<dbReference type="PANTHER" id="PTHR30007:SF1">
    <property type="entry name" value="BLR1914 PROTEIN"/>
    <property type="match status" value="1"/>
</dbReference>
<keyword evidence="1" id="KW-0472">Membrane</keyword>
<dbReference type="GO" id="GO:0003677">
    <property type="term" value="F:DNA binding"/>
    <property type="evidence" value="ECO:0007669"/>
    <property type="project" value="InterPro"/>
</dbReference>
<keyword evidence="4" id="KW-1185">Reference proteome</keyword>
<dbReference type="InterPro" id="IPR002559">
    <property type="entry name" value="Transposase_11"/>
</dbReference>
<organism evidence="3 4">
    <name type="scientific">Levilactobacillus koreensis</name>
    <dbReference type="NCBI Taxonomy" id="637971"/>
    <lineage>
        <taxon>Bacteria</taxon>
        <taxon>Bacillati</taxon>
        <taxon>Bacillota</taxon>
        <taxon>Bacilli</taxon>
        <taxon>Lactobacillales</taxon>
        <taxon>Lactobacillaceae</taxon>
        <taxon>Levilactobacillus</taxon>
    </lineage>
</organism>
<evidence type="ECO:0000259" key="2">
    <source>
        <dbReference type="Pfam" id="PF01609"/>
    </source>
</evidence>
<evidence type="ECO:0000256" key="1">
    <source>
        <dbReference type="SAM" id="Phobius"/>
    </source>
</evidence>
<dbReference type="Proteomes" id="UP000036000">
    <property type="component" value="Chromosome"/>
</dbReference>
<dbReference type="GO" id="GO:0006313">
    <property type="term" value="P:DNA transposition"/>
    <property type="evidence" value="ECO:0007669"/>
    <property type="project" value="InterPro"/>
</dbReference>
<evidence type="ECO:0000313" key="4">
    <source>
        <dbReference type="Proteomes" id="UP000036000"/>
    </source>
</evidence>
<feature type="domain" description="Transposase IS4-like" evidence="2">
    <location>
        <begin position="5"/>
        <end position="83"/>
    </location>
</feature>